<reference evidence="7 8" key="1">
    <citation type="journal article" date="2009" name="J. Bacteriol.">
        <title>Complete genome sequence of Macrococcus caseolyticus strain JCSCS5402, reflecting the ancestral genome of the human-pathogenic staphylococci.</title>
        <authorList>
            <person name="Baba T."/>
            <person name="Kuwahara-Arai K."/>
            <person name="Uchiyama I."/>
            <person name="Takeuchi F."/>
            <person name="Ito T."/>
            <person name="Hiramatsu K."/>
        </authorList>
    </citation>
    <scope>NUCLEOTIDE SEQUENCE [LARGE SCALE GENOMIC DNA]</scope>
    <source>
        <strain evidence="7 8">JCSC5402</strain>
    </source>
</reference>
<dbReference type="PANTHER" id="PTHR34703">
    <property type="entry name" value="ANTIPORTER SUBUNIT MNHG2-RELATED"/>
    <property type="match status" value="1"/>
</dbReference>
<dbReference type="STRING" id="458233.MCCL_0572"/>
<keyword evidence="3" id="KW-0050">Antiport</keyword>
<evidence type="ECO:0000256" key="5">
    <source>
        <dbReference type="ARBA" id="ARBA00022989"/>
    </source>
</evidence>
<gene>
    <name evidence="7" type="primary">mnhG</name>
    <name evidence="7" type="ordered locus">MCCL_0572</name>
</gene>
<comment type="similarity">
    <text evidence="2">Belongs to the CPA3 antiporters (TC 2.A.63) subunit G family.</text>
</comment>
<evidence type="ECO:0000256" key="4">
    <source>
        <dbReference type="ARBA" id="ARBA00022692"/>
    </source>
</evidence>
<evidence type="ECO:0000313" key="8">
    <source>
        <dbReference type="Proteomes" id="UP000001383"/>
    </source>
</evidence>
<dbReference type="EMBL" id="AP009484">
    <property type="protein sequence ID" value="BAH17279.1"/>
    <property type="molecule type" value="Genomic_DNA"/>
</dbReference>
<keyword evidence="3" id="KW-0813">Transport</keyword>
<feature type="transmembrane region" description="Helical" evidence="6">
    <location>
        <begin position="6"/>
        <end position="31"/>
    </location>
</feature>
<dbReference type="AlphaFoldDB" id="B9EAL8"/>
<evidence type="ECO:0000256" key="2">
    <source>
        <dbReference type="ARBA" id="ARBA00008404"/>
    </source>
</evidence>
<dbReference type="InterPro" id="IPR005133">
    <property type="entry name" value="PhaG_MnhG_YufB"/>
</dbReference>
<evidence type="ECO:0000313" key="7">
    <source>
        <dbReference type="EMBL" id="BAH17279.1"/>
    </source>
</evidence>
<dbReference type="NCBIfam" id="TIGR01300">
    <property type="entry name" value="CPA3_mnhG_phaG"/>
    <property type="match status" value="1"/>
</dbReference>
<keyword evidence="5 6" id="KW-1133">Transmembrane helix</keyword>
<dbReference type="Pfam" id="PF03334">
    <property type="entry name" value="PhaG_MnhG_YufB"/>
    <property type="match status" value="1"/>
</dbReference>
<dbReference type="HOGENOM" id="CLU_121334_0_3_9"/>
<dbReference type="NCBIfam" id="NF009314">
    <property type="entry name" value="PRK12674.1-2"/>
    <property type="match status" value="1"/>
</dbReference>
<feature type="transmembrane region" description="Helical" evidence="6">
    <location>
        <begin position="74"/>
        <end position="92"/>
    </location>
</feature>
<protein>
    <submittedName>
        <fullName evidence="7">Na+/H+ antiporter MnhG subunit</fullName>
    </submittedName>
</protein>
<keyword evidence="6" id="KW-0472">Membrane</keyword>
<proteinExistence type="inferred from homology"/>
<feature type="transmembrane region" description="Helical" evidence="6">
    <location>
        <begin position="43"/>
        <end position="62"/>
    </location>
</feature>
<evidence type="ECO:0000256" key="6">
    <source>
        <dbReference type="SAM" id="Phobius"/>
    </source>
</evidence>
<organism evidence="7 8">
    <name type="scientific">Macrococcus caseolyticus (strain JCSC5402)</name>
    <name type="common">Macrococcoides caseolyticum</name>
    <dbReference type="NCBI Taxonomy" id="458233"/>
    <lineage>
        <taxon>Bacteria</taxon>
        <taxon>Bacillati</taxon>
        <taxon>Bacillota</taxon>
        <taxon>Bacilli</taxon>
        <taxon>Bacillales</taxon>
        <taxon>Staphylococcaceae</taxon>
        <taxon>Macrococcoides</taxon>
    </lineage>
</organism>
<dbReference type="Proteomes" id="UP000001383">
    <property type="component" value="Chromosome"/>
</dbReference>
<evidence type="ECO:0000256" key="3">
    <source>
        <dbReference type="ARBA" id="ARBA00022449"/>
    </source>
</evidence>
<dbReference type="PANTHER" id="PTHR34703:SF1">
    <property type="entry name" value="ANTIPORTER SUBUNIT MNHG2-RELATED"/>
    <property type="match status" value="1"/>
</dbReference>
<comment type="subcellular location">
    <subcellularLocation>
        <location evidence="1">Membrane</location>
        <topology evidence="1">Multi-pass membrane protein</topology>
    </subcellularLocation>
</comment>
<name>B9EAL8_MACCJ</name>
<keyword evidence="4 6" id="KW-0812">Transmembrane</keyword>
<dbReference type="GO" id="GO:0005886">
    <property type="term" value="C:plasma membrane"/>
    <property type="evidence" value="ECO:0007669"/>
    <property type="project" value="UniProtKB-SubCell"/>
</dbReference>
<sequence>MNMIGTIVQIISIIFIMIGALLSCVSAIGLIRLPDVYTRAHAAGKSSTLGVMFMMFGVFLYFLARDHHFEPTLLLAILFIFTTGPIGSHLIMRSAYYSGTKYTDSTVRDDLKDIK</sequence>
<evidence type="ECO:0000256" key="1">
    <source>
        <dbReference type="ARBA" id="ARBA00004141"/>
    </source>
</evidence>
<dbReference type="eggNOG" id="COG1320">
    <property type="taxonomic scope" value="Bacteria"/>
</dbReference>
<dbReference type="KEGG" id="mcl:MCCL_0572"/>
<accession>B9EAL8</accession>
<dbReference type="GO" id="GO:0015385">
    <property type="term" value="F:sodium:proton antiporter activity"/>
    <property type="evidence" value="ECO:0007669"/>
    <property type="project" value="TreeGrafter"/>
</dbReference>